<dbReference type="PANTHER" id="PTHR10127">
    <property type="entry name" value="DISCOIDIN, CUB, EGF, LAMININ , AND ZINC METALLOPROTEASE DOMAIN CONTAINING"/>
    <property type="match status" value="1"/>
</dbReference>
<dbReference type="PRINTS" id="PR00480">
    <property type="entry name" value="ASTACIN"/>
</dbReference>
<feature type="domain" description="Peptidase M12A" evidence="4">
    <location>
        <begin position="33"/>
        <end position="158"/>
    </location>
</feature>
<keyword evidence="3" id="KW-0482">Metalloprotease</keyword>
<feature type="binding site" evidence="2">
    <location>
        <position position="146"/>
    </location>
    <ligand>
        <name>Zn(2+)</name>
        <dbReference type="ChEBI" id="CHEBI:29105"/>
        <note>catalytic</note>
    </ligand>
</feature>
<dbReference type="PROSITE" id="PS51864">
    <property type="entry name" value="ASTACIN"/>
    <property type="match status" value="1"/>
</dbReference>
<dbReference type="Proteomes" id="UP000887565">
    <property type="component" value="Unplaced"/>
</dbReference>
<dbReference type="InterPro" id="IPR006026">
    <property type="entry name" value="Peptidase_Metallo"/>
</dbReference>
<protein>
    <recommendedName>
        <fullName evidence="3">Metalloendopeptidase</fullName>
        <ecNumber evidence="3">3.4.24.-</ecNumber>
    </recommendedName>
</protein>
<name>A0A915KLM5_ROMCU</name>
<proteinExistence type="predicted"/>
<evidence type="ECO:0000313" key="6">
    <source>
        <dbReference type="WBParaSite" id="nRc.2.0.1.t39676-RA"/>
    </source>
</evidence>
<reference evidence="6" key="1">
    <citation type="submission" date="2022-11" db="UniProtKB">
        <authorList>
            <consortium name="WormBaseParasite"/>
        </authorList>
    </citation>
    <scope>IDENTIFICATION</scope>
</reference>
<feature type="binding site" evidence="2">
    <location>
        <position position="140"/>
    </location>
    <ligand>
        <name>Zn(2+)</name>
        <dbReference type="ChEBI" id="CHEBI:29105"/>
        <note>catalytic</note>
    </ligand>
</feature>
<evidence type="ECO:0000259" key="4">
    <source>
        <dbReference type="PROSITE" id="PS51864"/>
    </source>
</evidence>
<dbReference type="GO" id="GO:0004222">
    <property type="term" value="F:metalloendopeptidase activity"/>
    <property type="evidence" value="ECO:0007669"/>
    <property type="project" value="UniProtKB-UniRule"/>
</dbReference>
<keyword evidence="2 3" id="KW-0862">Zinc</keyword>
<keyword evidence="3" id="KW-0645">Protease</keyword>
<evidence type="ECO:0000313" key="5">
    <source>
        <dbReference type="Proteomes" id="UP000887565"/>
    </source>
</evidence>
<dbReference type="PANTHER" id="PTHR10127:SF850">
    <property type="entry name" value="METALLOENDOPEPTIDASE"/>
    <property type="match status" value="1"/>
</dbReference>
<dbReference type="GO" id="GO:0008270">
    <property type="term" value="F:zinc ion binding"/>
    <property type="evidence" value="ECO:0007669"/>
    <property type="project" value="UniProtKB-UniRule"/>
</dbReference>
<organism evidence="5 6">
    <name type="scientific">Romanomermis culicivorax</name>
    <name type="common">Nematode worm</name>
    <dbReference type="NCBI Taxonomy" id="13658"/>
    <lineage>
        <taxon>Eukaryota</taxon>
        <taxon>Metazoa</taxon>
        <taxon>Ecdysozoa</taxon>
        <taxon>Nematoda</taxon>
        <taxon>Enoplea</taxon>
        <taxon>Dorylaimia</taxon>
        <taxon>Mermithida</taxon>
        <taxon>Mermithoidea</taxon>
        <taxon>Mermithidae</taxon>
        <taxon>Romanomermis</taxon>
    </lineage>
</organism>
<dbReference type="SUPFAM" id="SSF55486">
    <property type="entry name" value="Metalloproteases ('zincins'), catalytic domain"/>
    <property type="match status" value="1"/>
</dbReference>
<comment type="caution">
    <text evidence="2">Lacks conserved residue(s) required for the propagation of feature annotation.</text>
</comment>
<dbReference type="EC" id="3.4.24.-" evidence="3"/>
<dbReference type="InterPro" id="IPR001506">
    <property type="entry name" value="Peptidase_M12A"/>
</dbReference>
<evidence type="ECO:0000256" key="2">
    <source>
        <dbReference type="PROSITE-ProRule" id="PRU01211"/>
    </source>
</evidence>
<evidence type="ECO:0000256" key="1">
    <source>
        <dbReference type="ARBA" id="ARBA00023157"/>
    </source>
</evidence>
<dbReference type="InterPro" id="IPR024079">
    <property type="entry name" value="MetalloPept_cat_dom_sf"/>
</dbReference>
<sequence length="158" mass="18717">MTEDPNEKLSPTTRVFKKATDPLIFQDHYSKPNKRADPWPANLIPFSILDDFPEKFKQNLSKCFQVFEEKTCVRFRYMPDLEGEDLEIATDNIIKPLIITRRRPFNNYASIGYDHQGGNWLEINEKVCIDEKCIMHMLMHTLGFDHEHVRPDRDKYIN</sequence>
<dbReference type="WBParaSite" id="nRc.2.0.1.t39676-RA">
    <property type="protein sequence ID" value="nRc.2.0.1.t39676-RA"/>
    <property type="gene ID" value="nRc.2.0.1.g39676"/>
</dbReference>
<keyword evidence="1" id="KW-1015">Disulfide bond</keyword>
<dbReference type="GO" id="GO:0006508">
    <property type="term" value="P:proteolysis"/>
    <property type="evidence" value="ECO:0007669"/>
    <property type="project" value="UniProtKB-KW"/>
</dbReference>
<evidence type="ECO:0000256" key="3">
    <source>
        <dbReference type="RuleBase" id="RU361183"/>
    </source>
</evidence>
<keyword evidence="5" id="KW-1185">Reference proteome</keyword>
<feature type="binding site" evidence="2">
    <location>
        <position position="136"/>
    </location>
    <ligand>
        <name>Zn(2+)</name>
        <dbReference type="ChEBI" id="CHEBI:29105"/>
        <note>catalytic</note>
    </ligand>
</feature>
<accession>A0A915KLM5</accession>
<dbReference type="Pfam" id="PF01400">
    <property type="entry name" value="Astacin"/>
    <property type="match status" value="1"/>
</dbReference>
<dbReference type="SMART" id="SM00235">
    <property type="entry name" value="ZnMc"/>
    <property type="match status" value="1"/>
</dbReference>
<comment type="cofactor">
    <cofactor evidence="2 3">
        <name>Zn(2+)</name>
        <dbReference type="ChEBI" id="CHEBI:29105"/>
    </cofactor>
    <text evidence="2 3">Binds 1 zinc ion per subunit.</text>
</comment>
<dbReference type="Gene3D" id="3.40.390.10">
    <property type="entry name" value="Collagenase (Catalytic Domain)"/>
    <property type="match status" value="1"/>
</dbReference>
<keyword evidence="3" id="KW-0378">Hydrolase</keyword>
<dbReference type="AlphaFoldDB" id="A0A915KLM5"/>
<keyword evidence="2 3" id="KW-0479">Metal-binding</keyword>